<feature type="compositionally biased region" description="Basic and acidic residues" evidence="1">
    <location>
        <begin position="77"/>
        <end position="90"/>
    </location>
</feature>
<feature type="compositionally biased region" description="Pro residues" evidence="1">
    <location>
        <begin position="91"/>
        <end position="100"/>
    </location>
</feature>
<keyword evidence="3" id="KW-1185">Reference proteome</keyword>
<evidence type="ECO:0000256" key="1">
    <source>
        <dbReference type="SAM" id="MobiDB-lite"/>
    </source>
</evidence>
<feature type="compositionally biased region" description="Basic and acidic residues" evidence="1">
    <location>
        <begin position="46"/>
        <end position="64"/>
    </location>
</feature>
<feature type="region of interest" description="Disordered" evidence="1">
    <location>
        <begin position="1"/>
        <end position="107"/>
    </location>
</feature>
<gene>
    <name evidence="2" type="ORF">AK812_SmicGene29360</name>
</gene>
<dbReference type="EMBL" id="LSRX01000773">
    <property type="protein sequence ID" value="OLP89211.1"/>
    <property type="molecule type" value="Genomic_DNA"/>
</dbReference>
<comment type="caution">
    <text evidence="2">The sequence shown here is derived from an EMBL/GenBank/DDBJ whole genome shotgun (WGS) entry which is preliminary data.</text>
</comment>
<organism evidence="2 3">
    <name type="scientific">Symbiodinium microadriaticum</name>
    <name type="common">Dinoflagellate</name>
    <name type="synonym">Zooxanthella microadriatica</name>
    <dbReference type="NCBI Taxonomy" id="2951"/>
    <lineage>
        <taxon>Eukaryota</taxon>
        <taxon>Sar</taxon>
        <taxon>Alveolata</taxon>
        <taxon>Dinophyceae</taxon>
        <taxon>Suessiales</taxon>
        <taxon>Symbiodiniaceae</taxon>
        <taxon>Symbiodinium</taxon>
    </lineage>
</organism>
<accession>A0A1Q9D209</accession>
<reference evidence="2 3" key="1">
    <citation type="submission" date="2016-02" db="EMBL/GenBank/DDBJ databases">
        <title>Genome analysis of coral dinoflagellate symbionts highlights evolutionary adaptations to a symbiotic lifestyle.</title>
        <authorList>
            <person name="Aranda M."/>
            <person name="Li Y."/>
            <person name="Liew Y.J."/>
            <person name="Baumgarten S."/>
            <person name="Simakov O."/>
            <person name="Wilson M."/>
            <person name="Piel J."/>
            <person name="Ashoor H."/>
            <person name="Bougouffa S."/>
            <person name="Bajic V.B."/>
            <person name="Ryu T."/>
            <person name="Ravasi T."/>
            <person name="Bayer T."/>
            <person name="Micklem G."/>
            <person name="Kim H."/>
            <person name="Bhak J."/>
            <person name="Lajeunesse T.C."/>
            <person name="Voolstra C.R."/>
        </authorList>
    </citation>
    <scope>NUCLEOTIDE SEQUENCE [LARGE SCALE GENOMIC DNA]</scope>
    <source>
        <strain evidence="2 3">CCMP2467</strain>
    </source>
</reference>
<proteinExistence type="predicted"/>
<dbReference type="OrthoDB" id="433737at2759"/>
<dbReference type="Proteomes" id="UP000186817">
    <property type="component" value="Unassembled WGS sequence"/>
</dbReference>
<evidence type="ECO:0000313" key="3">
    <source>
        <dbReference type="Proteomes" id="UP000186817"/>
    </source>
</evidence>
<evidence type="ECO:0000313" key="2">
    <source>
        <dbReference type="EMBL" id="OLP89211.1"/>
    </source>
</evidence>
<sequence length="263" mass="28716">MVREKTERDYRREAVRPDKGTREALRQKGAKGGSKRTGRAATKGAVKGDSKGKPPGAGERRNETSRPPLTLFSMGRTGHDQSSERLHPREPPYPPPPQPVPSSEEEVEVEVEAVEAAVPEEIPQPCTPPPAVEAIEAADLEHEVKNQPPPPSVPDTAMNVGQAQLVAPLSAEAVSKEHIQSTLPAPVLIYPKQDGNMEELGHLYQQRSSNPDTEATTEASAEWMVRVDGELRPLPSMPEWIKEALAHRPDRDAPPPAFTYPTP</sequence>
<name>A0A1Q9D209_SYMMI</name>
<protein>
    <submittedName>
        <fullName evidence="2">Uncharacterized protein</fullName>
    </submittedName>
</protein>
<dbReference type="AlphaFoldDB" id="A0A1Q9D209"/>
<feature type="compositionally biased region" description="Basic and acidic residues" evidence="1">
    <location>
        <begin position="1"/>
        <end position="26"/>
    </location>
</feature>